<sequence>MGIVMNLQIQPIGDGNNSSRNSRRPNQPSPRRRDSRQASGSWLWCPNTSPRQQYPYMYATIPPRAPTNGPGFLHPEMAHEAQWGPPVYREASGGFPATRARRNRGRGSAVAPRYGPVGPGTGRPQSVTEPQRGTAAGRFLSELLYSFERFGRECPAMFLPSDPASRHPPEDWLQRLLPALNVEPSHRREGPTLPSNRAGVCAHSKALDKELVADTSTTAAVSERRADEPTRKEPEGQPITEAPSTGLCSKPHTRGEQCSDPTLHF</sequence>
<reference evidence="2" key="1">
    <citation type="submission" date="2008-09" db="EMBL/GenBank/DDBJ databases">
        <title>Complete nucleotide sequence of a carrot isolate of Carrot mottle virus from Germany.</title>
        <authorList>
            <person name="Menzel W."/>
            <person name="Maiss E."/>
            <person name="Vetten H.J."/>
        </authorList>
    </citation>
    <scope>NUCLEOTIDE SEQUENCE</scope>
    <source>
        <strain evidence="2">California</strain>
    </source>
</reference>
<dbReference type="InterPro" id="IPR006902">
    <property type="entry name" value="Umbravirus_LDM"/>
</dbReference>
<organism evidence="2">
    <name type="scientific">Carrot mottle mimic virus</name>
    <dbReference type="NCBI Taxonomy" id="47736"/>
    <lineage>
        <taxon>Viruses</taxon>
        <taxon>Riboviria</taxon>
        <taxon>Orthornavirae</taxon>
        <taxon>Kitrinoviricota</taxon>
        <taxon>Tolucaviricetes</taxon>
        <taxon>Tolivirales</taxon>
        <taxon>Tombusviridae</taxon>
        <taxon>Calvusvirinae</taxon>
        <taxon>Umbravirus</taxon>
        <taxon>Umbravirus carotae</taxon>
    </lineage>
</organism>
<feature type="compositionally biased region" description="Basic and acidic residues" evidence="1">
    <location>
        <begin position="222"/>
        <end position="235"/>
    </location>
</feature>
<dbReference type="EMBL" id="FJ188471">
    <property type="protein sequence ID" value="ACJ03573.1"/>
    <property type="molecule type" value="Genomic_RNA"/>
</dbReference>
<dbReference type="Pfam" id="PF04817">
    <property type="entry name" value="Umbravirus_LDM"/>
    <property type="match status" value="1"/>
</dbReference>
<feature type="region of interest" description="Disordered" evidence="1">
    <location>
        <begin position="1"/>
        <end position="46"/>
    </location>
</feature>
<feature type="region of interest" description="Disordered" evidence="1">
    <location>
        <begin position="97"/>
        <end position="132"/>
    </location>
</feature>
<feature type="compositionally biased region" description="Low complexity" evidence="1">
    <location>
        <begin position="16"/>
        <end position="26"/>
    </location>
</feature>
<accession>B6UQC0</accession>
<proteinExistence type="predicted"/>
<evidence type="ECO:0000256" key="1">
    <source>
        <dbReference type="SAM" id="MobiDB-lite"/>
    </source>
</evidence>
<name>B6UQC0_9TOMB</name>
<evidence type="ECO:0000313" key="2">
    <source>
        <dbReference type="EMBL" id="ACJ03573.1"/>
    </source>
</evidence>
<feature type="region of interest" description="Disordered" evidence="1">
    <location>
        <begin position="214"/>
        <end position="265"/>
    </location>
</feature>
<protein>
    <submittedName>
        <fullName evidence="2">Long-distance movement protein</fullName>
    </submittedName>
</protein>